<dbReference type="InterPro" id="IPR009044">
    <property type="entry name" value="ssDNA-bd_transcriptional_reg"/>
</dbReference>
<dbReference type="GO" id="GO:0060261">
    <property type="term" value="P:positive regulation of transcription initiation by RNA polymerase II"/>
    <property type="evidence" value="ECO:0007669"/>
    <property type="project" value="InterPro"/>
</dbReference>
<evidence type="ECO:0000256" key="1">
    <source>
        <dbReference type="ARBA" id="ARBA00004123"/>
    </source>
</evidence>
<dbReference type="Gene3D" id="2.30.31.10">
    <property type="entry name" value="Transcriptional Coactivator Pc4, Chain A"/>
    <property type="match status" value="1"/>
</dbReference>
<name>A0A409YWL8_9AGAR</name>
<evidence type="ECO:0000259" key="8">
    <source>
        <dbReference type="Pfam" id="PF02229"/>
    </source>
</evidence>
<evidence type="ECO:0000313" key="10">
    <source>
        <dbReference type="Proteomes" id="UP000284706"/>
    </source>
</evidence>
<dbReference type="InterPro" id="IPR003173">
    <property type="entry name" value="PC4_C"/>
</dbReference>
<evidence type="ECO:0000256" key="4">
    <source>
        <dbReference type="ARBA" id="ARBA00023125"/>
    </source>
</evidence>
<evidence type="ECO:0000256" key="3">
    <source>
        <dbReference type="ARBA" id="ARBA00023015"/>
    </source>
</evidence>
<keyword evidence="3" id="KW-0805">Transcription regulation</keyword>
<dbReference type="EMBL" id="NHYE01000131">
    <property type="protein sequence ID" value="PPR07426.1"/>
    <property type="molecule type" value="Genomic_DNA"/>
</dbReference>
<keyword evidence="4" id="KW-0238">DNA-binding</keyword>
<dbReference type="InParanoid" id="A0A409YWL8"/>
<sequence length="166" mass="18053">MPKRKPSSEEADSASEFSEAGASEPSTESHSPNDTISKRGGQKDISTHVHKKSKNASNGSSSVTSSQKPGDSSKILTNEEGDRYIDLGKKKRAVVRTFKGMPLVDIREYYVADGKDRPGKKGISLTFEQVRSSSPKNCSFSQSKQWEALREASSTIDELLAEIKAA</sequence>
<dbReference type="AlphaFoldDB" id="A0A409YWL8"/>
<comment type="similarity">
    <text evidence="2">Belongs to the transcriptional coactivator PC4 family.</text>
</comment>
<proteinExistence type="inferred from homology"/>
<keyword evidence="6" id="KW-0539">Nucleus</keyword>
<protein>
    <recommendedName>
        <fullName evidence="8">Transcriptional coactivator p15 (PC4) C-terminal domain-containing protein</fullName>
    </recommendedName>
</protein>
<feature type="region of interest" description="Disordered" evidence="7">
    <location>
        <begin position="1"/>
        <end position="82"/>
    </location>
</feature>
<dbReference type="PANTHER" id="PTHR13215">
    <property type="entry name" value="RNA POLYMERASE II TRANSCRIPTIONAL COACTIVATOR"/>
    <property type="match status" value="1"/>
</dbReference>
<keyword evidence="10" id="KW-1185">Reference proteome</keyword>
<accession>A0A409YWL8</accession>
<comment type="caution">
    <text evidence="9">The sequence shown here is derived from an EMBL/GenBank/DDBJ whole genome shotgun (WGS) entry which is preliminary data.</text>
</comment>
<feature type="compositionally biased region" description="Low complexity" evidence="7">
    <location>
        <begin position="14"/>
        <end position="26"/>
    </location>
</feature>
<feature type="domain" description="Transcriptional coactivator p15 (PC4) C-terminal" evidence="8">
    <location>
        <begin position="86"/>
        <end position="131"/>
    </location>
</feature>
<dbReference type="InterPro" id="IPR045125">
    <property type="entry name" value="Sub1/Tcp4-like"/>
</dbReference>
<feature type="compositionally biased region" description="Low complexity" evidence="7">
    <location>
        <begin position="55"/>
        <end position="68"/>
    </location>
</feature>
<evidence type="ECO:0000256" key="5">
    <source>
        <dbReference type="ARBA" id="ARBA00023163"/>
    </source>
</evidence>
<evidence type="ECO:0000313" key="9">
    <source>
        <dbReference type="EMBL" id="PPR07426.1"/>
    </source>
</evidence>
<organism evidence="9 10">
    <name type="scientific">Gymnopilus dilepis</name>
    <dbReference type="NCBI Taxonomy" id="231916"/>
    <lineage>
        <taxon>Eukaryota</taxon>
        <taxon>Fungi</taxon>
        <taxon>Dikarya</taxon>
        <taxon>Basidiomycota</taxon>
        <taxon>Agaricomycotina</taxon>
        <taxon>Agaricomycetes</taxon>
        <taxon>Agaricomycetidae</taxon>
        <taxon>Agaricales</taxon>
        <taxon>Agaricineae</taxon>
        <taxon>Hymenogastraceae</taxon>
        <taxon>Gymnopilus</taxon>
    </lineage>
</organism>
<comment type="subcellular location">
    <subcellularLocation>
        <location evidence="1">Nucleus</location>
    </subcellularLocation>
</comment>
<reference evidence="9 10" key="1">
    <citation type="journal article" date="2018" name="Evol. Lett.">
        <title>Horizontal gene cluster transfer increased hallucinogenic mushroom diversity.</title>
        <authorList>
            <person name="Reynolds H.T."/>
            <person name="Vijayakumar V."/>
            <person name="Gluck-Thaler E."/>
            <person name="Korotkin H.B."/>
            <person name="Matheny P.B."/>
            <person name="Slot J.C."/>
        </authorList>
    </citation>
    <scope>NUCLEOTIDE SEQUENCE [LARGE SCALE GENOMIC DNA]</scope>
    <source>
        <strain evidence="9 10">SRW20</strain>
    </source>
</reference>
<dbReference type="SUPFAM" id="SSF54447">
    <property type="entry name" value="ssDNA-binding transcriptional regulator domain"/>
    <property type="match status" value="1"/>
</dbReference>
<evidence type="ECO:0000256" key="6">
    <source>
        <dbReference type="ARBA" id="ARBA00023242"/>
    </source>
</evidence>
<dbReference type="Pfam" id="PF02229">
    <property type="entry name" value="PC4"/>
    <property type="match status" value="1"/>
</dbReference>
<dbReference type="Proteomes" id="UP000284706">
    <property type="component" value="Unassembled WGS sequence"/>
</dbReference>
<keyword evidence="5" id="KW-0804">Transcription</keyword>
<dbReference type="OrthoDB" id="2505440at2759"/>
<dbReference type="STRING" id="231916.A0A409YWL8"/>
<dbReference type="GO" id="GO:0005634">
    <property type="term" value="C:nucleus"/>
    <property type="evidence" value="ECO:0007669"/>
    <property type="project" value="UniProtKB-SubCell"/>
</dbReference>
<evidence type="ECO:0000256" key="2">
    <source>
        <dbReference type="ARBA" id="ARBA00009001"/>
    </source>
</evidence>
<dbReference type="GO" id="GO:0003677">
    <property type="term" value="F:DNA binding"/>
    <property type="evidence" value="ECO:0007669"/>
    <property type="project" value="UniProtKB-KW"/>
</dbReference>
<dbReference type="GO" id="GO:0003713">
    <property type="term" value="F:transcription coactivator activity"/>
    <property type="evidence" value="ECO:0007669"/>
    <property type="project" value="InterPro"/>
</dbReference>
<evidence type="ECO:0000256" key="7">
    <source>
        <dbReference type="SAM" id="MobiDB-lite"/>
    </source>
</evidence>
<gene>
    <name evidence="9" type="ORF">CVT26_013742</name>
</gene>